<keyword evidence="3" id="KW-1185">Reference proteome</keyword>
<proteinExistence type="predicted"/>
<dbReference type="EMBL" id="SNUZ01000007">
    <property type="protein sequence ID" value="MCL3787235.1"/>
    <property type="molecule type" value="Genomic_DNA"/>
</dbReference>
<gene>
    <name evidence="2" type="ORF">E2N93_04250</name>
</gene>
<keyword evidence="1" id="KW-1133">Transmembrane helix</keyword>
<protein>
    <submittedName>
        <fullName evidence="2">Uncharacterized protein</fullName>
    </submittedName>
</protein>
<dbReference type="Proteomes" id="UP001056693">
    <property type="component" value="Unassembled WGS sequence"/>
</dbReference>
<sequence length="133" mass="15440">MSISEYKKTKNYSIQKKLIEATKFSIYITISILPIYLFALAMPHIAITPDEILTKSDSEFFNIMLIIQNIILFIFILSLFINIILVIYDFTMGIRFRVSKKYKEIFEAIATVSTASIWSCIFLHSLINIIDNK</sequence>
<evidence type="ECO:0000313" key="3">
    <source>
        <dbReference type="Proteomes" id="UP001056693"/>
    </source>
</evidence>
<keyword evidence="1" id="KW-0472">Membrane</keyword>
<comment type="caution">
    <text evidence="2">The sequence shown here is derived from an EMBL/GenBank/DDBJ whole genome shotgun (WGS) entry which is preliminary data.</text>
</comment>
<keyword evidence="1" id="KW-0812">Transmembrane</keyword>
<feature type="transmembrane region" description="Helical" evidence="1">
    <location>
        <begin position="108"/>
        <end position="130"/>
    </location>
</feature>
<feature type="transmembrane region" description="Helical" evidence="1">
    <location>
        <begin position="24"/>
        <end position="46"/>
    </location>
</feature>
<reference evidence="2 3" key="1">
    <citation type="submission" date="2019-03" db="EMBL/GenBank/DDBJ databases">
        <authorList>
            <person name="Molinero N."/>
            <person name="Sanchez B."/>
            <person name="Walker A."/>
            <person name="Duncan S."/>
            <person name="Delgado S."/>
            <person name="Margolles A."/>
        </authorList>
    </citation>
    <scope>NUCLEOTIDE SEQUENCE [LARGE SCALE GENOMIC DNA]</scope>
    <source>
        <strain evidence="2 3">IPLA60002</strain>
    </source>
</reference>
<dbReference type="RefSeq" id="WP_249376220.1">
    <property type="nucleotide sequence ID" value="NZ_SNUZ01000007.1"/>
</dbReference>
<name>A0ABT0NG62_9FIRM</name>
<accession>A0ABT0NG62</accession>
<evidence type="ECO:0000313" key="2">
    <source>
        <dbReference type="EMBL" id="MCL3787235.1"/>
    </source>
</evidence>
<evidence type="ECO:0000256" key="1">
    <source>
        <dbReference type="SAM" id="Phobius"/>
    </source>
</evidence>
<feature type="transmembrane region" description="Helical" evidence="1">
    <location>
        <begin position="66"/>
        <end position="88"/>
    </location>
</feature>
<organism evidence="2 3">
    <name type="scientific">Ruminococcus bromii</name>
    <dbReference type="NCBI Taxonomy" id="40518"/>
    <lineage>
        <taxon>Bacteria</taxon>
        <taxon>Bacillati</taxon>
        <taxon>Bacillota</taxon>
        <taxon>Clostridia</taxon>
        <taxon>Eubacteriales</taxon>
        <taxon>Oscillospiraceae</taxon>
        <taxon>Ruminococcus</taxon>
    </lineage>
</organism>